<name>A0A1L3FFY4_BRAJP</name>
<evidence type="ECO:0000313" key="1">
    <source>
        <dbReference type="EMBL" id="APG12200.1"/>
    </source>
</evidence>
<evidence type="ECO:0000313" key="2">
    <source>
        <dbReference type="Proteomes" id="UP000181962"/>
    </source>
</evidence>
<accession>A0A1L3FFY4</accession>
<dbReference type="Proteomes" id="UP000181962">
    <property type="component" value="Chromosome"/>
</dbReference>
<dbReference type="EMBL" id="CP017637">
    <property type="protein sequence ID" value="APG12200.1"/>
    <property type="molecule type" value="Genomic_DNA"/>
</dbReference>
<proteinExistence type="predicted"/>
<reference evidence="1 2" key="1">
    <citation type="submission" date="2016-11" db="EMBL/GenBank/DDBJ databases">
        <title>Complete Genome Sequence of Bradyrhizobium sp. strain J5, an isolated from soybean nodule in Hokkaido.</title>
        <authorList>
            <person name="Kanehara K."/>
        </authorList>
    </citation>
    <scope>NUCLEOTIDE SEQUENCE [LARGE SCALE GENOMIC DNA]</scope>
    <source>
        <strain evidence="1 2">J5</strain>
    </source>
</reference>
<protein>
    <submittedName>
        <fullName evidence="1">Uncharacterized protein</fullName>
    </submittedName>
</protein>
<organism evidence="1 2">
    <name type="scientific">Bradyrhizobium japonicum</name>
    <dbReference type="NCBI Taxonomy" id="375"/>
    <lineage>
        <taxon>Bacteria</taxon>
        <taxon>Pseudomonadati</taxon>
        <taxon>Pseudomonadota</taxon>
        <taxon>Alphaproteobacteria</taxon>
        <taxon>Hyphomicrobiales</taxon>
        <taxon>Nitrobacteraceae</taxon>
        <taxon>Bradyrhizobium</taxon>
    </lineage>
</organism>
<gene>
    <name evidence="1" type="ORF">BKD09_28085</name>
</gene>
<dbReference type="AlphaFoldDB" id="A0A1L3FFY4"/>
<sequence length="63" mass="7065">MANIRVWTRTQRRGAELREMERLCSDWADDDDLVLARDGLNALAADYRAAADAMVPSGAVWDL</sequence>